<protein>
    <submittedName>
        <fullName evidence="1">Uncharacterized protein</fullName>
    </submittedName>
</protein>
<proteinExistence type="predicted"/>
<sequence>MKIKDKVIEICNRYIECPTRTSELSKDQLKIVELVTRRTAVDKEGHILDNKKMLTTEEIYSIRRPVINGFLAILKVHIPEDLKLYAKVAGKHIVEDKELVWQDIHEEYSADPWSTVKDPFIQSIHSIFKEEYQAVRYYKGESRVRIYTSKGETKTVSKFMEDEWEYDRYPQYDGEIKRTKLSEVVSLQYTFDPNIVLKLGGRSYSTLSEEEKYLVRFLCEPRGVILENNKYKIDDSSDKYLLVPSVHIMRLLGSNLTPTANRHHIFADEEINWDNQSSSPKEGEIPTKMYLSSKIPITKHIFQLAVTEAVTYALLRLYHSIKQEIPLTVIQENIQFMCVEYKDQLEKLINALHLFYIEDIYFTISNHPRIERKDLARGTRQFNQSAAKLYLAEFIYYARVGTYTSKLRE</sequence>
<evidence type="ECO:0000313" key="2">
    <source>
        <dbReference type="Proteomes" id="UP001437386"/>
    </source>
</evidence>
<dbReference type="EMBL" id="PP579741">
    <property type="protein sequence ID" value="XAG95834.1"/>
    <property type="molecule type" value="Genomic_DNA"/>
</dbReference>
<accession>A0AAX4Q5L4</accession>
<organism evidence="1 2">
    <name type="scientific">Enterobacter phage KKP_3711</name>
    <dbReference type="NCBI Taxonomy" id="3109398"/>
    <lineage>
        <taxon>Viruses</taxon>
        <taxon>Duplodnaviria</taxon>
        <taxon>Heunggongvirae</taxon>
        <taxon>Uroviricota</taxon>
        <taxon>Caudoviricetes</taxon>
        <taxon>Demerecviridae</taxon>
        <taxon>Markadamsvirinae</taxon>
    </lineage>
</organism>
<dbReference type="Proteomes" id="UP001437386">
    <property type="component" value="Segment"/>
</dbReference>
<name>A0AAX4Q5L4_9CAUD</name>
<evidence type="ECO:0000313" key="1">
    <source>
        <dbReference type="EMBL" id="XAG95834.1"/>
    </source>
</evidence>
<gene>
    <name evidence="1" type="ORF">U7154_000067</name>
</gene>
<keyword evidence="2" id="KW-1185">Reference proteome</keyword>
<reference evidence="1 2" key="1">
    <citation type="submission" date="2024-04" db="EMBL/GenBank/DDBJ databases">
        <authorList>
            <person name="Wojcicki M."/>
            <person name="Srednicka P."/>
            <person name="Shymialevich D."/>
            <person name="Sokolowska B."/>
        </authorList>
    </citation>
    <scope>NUCLEOTIDE SEQUENCE [LARGE SCALE GENOMIC DNA]</scope>
</reference>